<dbReference type="RefSeq" id="WP_013515990.1">
    <property type="nucleotide sequence ID" value="NC_014844.1"/>
</dbReference>
<keyword evidence="1" id="KW-0812">Transmembrane</keyword>
<accession>E6W007</accession>
<organism evidence="2 3">
    <name type="scientific">Pseudodesulfovibrio aespoeensis (strain ATCC 700646 / DSM 10631 / Aspo-2)</name>
    <name type="common">Desulfovibrio aespoeensis</name>
    <dbReference type="NCBI Taxonomy" id="643562"/>
    <lineage>
        <taxon>Bacteria</taxon>
        <taxon>Pseudomonadati</taxon>
        <taxon>Thermodesulfobacteriota</taxon>
        <taxon>Desulfovibrionia</taxon>
        <taxon>Desulfovibrionales</taxon>
        <taxon>Desulfovibrionaceae</taxon>
    </lineage>
</organism>
<protein>
    <submittedName>
        <fullName evidence="2">Uncharacterized protein</fullName>
    </submittedName>
</protein>
<reference evidence="2 3" key="2">
    <citation type="journal article" date="2014" name="Genome Announc.">
        <title>Complete Genome Sequence of the Subsurface, Mesophilic Sulfate-Reducing Bacterium Desulfovibrio aespoeensis Aspo-2.</title>
        <authorList>
            <person name="Pedersen K."/>
            <person name="Bengtsson A."/>
            <person name="Edlund J."/>
            <person name="Rabe L."/>
            <person name="Hazen T."/>
            <person name="Chakraborty R."/>
            <person name="Goodwin L."/>
            <person name="Shapiro N."/>
        </authorList>
    </citation>
    <scope>NUCLEOTIDE SEQUENCE [LARGE SCALE GENOMIC DNA]</scope>
    <source>
        <strain evidence="3">ATCC 700646 / DSM 10631 / Aspo-2</strain>
    </source>
</reference>
<evidence type="ECO:0000313" key="2">
    <source>
        <dbReference type="EMBL" id="ADU64089.1"/>
    </source>
</evidence>
<dbReference type="STRING" id="643562.Daes_3097"/>
<dbReference type="EMBL" id="CP002431">
    <property type="protein sequence ID" value="ADU64089.1"/>
    <property type="molecule type" value="Genomic_DNA"/>
</dbReference>
<dbReference type="Proteomes" id="UP000002191">
    <property type="component" value="Chromosome"/>
</dbReference>
<keyword evidence="3" id="KW-1185">Reference proteome</keyword>
<proteinExistence type="predicted"/>
<evidence type="ECO:0000313" key="3">
    <source>
        <dbReference type="Proteomes" id="UP000002191"/>
    </source>
</evidence>
<keyword evidence="1" id="KW-0472">Membrane</keyword>
<name>E6W007_PSEA9</name>
<dbReference type="AlphaFoldDB" id="E6W007"/>
<dbReference type="HOGENOM" id="CLU_100934_0_0_7"/>
<feature type="transmembrane region" description="Helical" evidence="1">
    <location>
        <begin position="46"/>
        <end position="67"/>
    </location>
</feature>
<evidence type="ECO:0000256" key="1">
    <source>
        <dbReference type="SAM" id="Phobius"/>
    </source>
</evidence>
<keyword evidence="1" id="KW-1133">Transmembrane helix</keyword>
<dbReference type="eggNOG" id="ENOG503371J">
    <property type="taxonomic scope" value="Bacteria"/>
</dbReference>
<gene>
    <name evidence="2" type="ordered locus">Daes_3097</name>
</gene>
<sequence>MKKLILFSLPISILGIFIGSDDPILPFLQGTWVEPLFYSLNNGNSIVFNLSCGYVVSIFLWYILVYLPEVKKRKIIRENISQRYKSFKENTICNLLYAADSHSTDSNLVNELCDHNQFKEYFSGENIQRWYDALNGLDENGRYIRDIHIDLKLLYKDIEYVLNNIDFSEEGSHSLFVTLQENVFKAINYADCHYDHVKKLSAFLYTILASWSLVDGKMTEDIIQKMIDQI</sequence>
<dbReference type="KEGG" id="das:Daes_3097"/>
<reference evidence="3" key="1">
    <citation type="submission" date="2010-12" db="EMBL/GenBank/DDBJ databases">
        <title>Complete sequence of Desulfovibrio aespoeensis Aspo-2.</title>
        <authorList>
            <consortium name="US DOE Joint Genome Institute"/>
            <person name="Lucas S."/>
            <person name="Copeland A."/>
            <person name="Lapidus A."/>
            <person name="Cheng J.-F."/>
            <person name="Goodwin L."/>
            <person name="Pitluck S."/>
            <person name="Chertkov O."/>
            <person name="Misra M."/>
            <person name="Detter J.C."/>
            <person name="Han C."/>
            <person name="Tapia R."/>
            <person name="Land M."/>
            <person name="Hauser L."/>
            <person name="Kyrpides N."/>
            <person name="Ivanova N."/>
            <person name="Ovchinnikova G."/>
            <person name="Pedersen K."/>
            <person name="Jagevall S."/>
            <person name="Hazen T."/>
            <person name="Woyke T."/>
        </authorList>
    </citation>
    <scope>NUCLEOTIDE SEQUENCE [LARGE SCALE GENOMIC DNA]</scope>
    <source>
        <strain evidence="3">ATCC 700646 / DSM 10631 / Aspo-2</strain>
    </source>
</reference>
<dbReference type="OrthoDB" id="7062017at2"/>